<keyword evidence="2" id="KW-1003">Cell membrane</keyword>
<dbReference type="RefSeq" id="WP_143488625.1">
    <property type="nucleotide sequence ID" value="NZ_VJOY01000007.1"/>
</dbReference>
<dbReference type="AlphaFoldDB" id="A0A553GZ47"/>
<evidence type="ECO:0000313" key="8">
    <source>
        <dbReference type="EMBL" id="TRX74763.1"/>
    </source>
</evidence>
<evidence type="ECO:0000256" key="2">
    <source>
        <dbReference type="ARBA" id="ARBA00022475"/>
    </source>
</evidence>
<keyword evidence="3" id="KW-0997">Cell inner membrane</keyword>
<reference evidence="8 9" key="1">
    <citation type="submission" date="2019-07" db="EMBL/GenBank/DDBJ databases">
        <title>Pseudomonas mangiferae sp. nov., isolated from bark of mango tree in Thailand.</title>
        <authorList>
            <person name="Srisuk N."/>
            <person name="Anurat P."/>
        </authorList>
    </citation>
    <scope>NUCLEOTIDE SEQUENCE [LARGE SCALE GENOMIC DNA]</scope>
    <source>
        <strain evidence="8 9">DMKU_BBB3-04</strain>
    </source>
</reference>
<evidence type="ECO:0000256" key="3">
    <source>
        <dbReference type="ARBA" id="ARBA00022519"/>
    </source>
</evidence>
<evidence type="ECO:0000256" key="1">
    <source>
        <dbReference type="ARBA" id="ARBA00004533"/>
    </source>
</evidence>
<evidence type="ECO:0000256" key="4">
    <source>
        <dbReference type="ARBA" id="ARBA00022679"/>
    </source>
</evidence>
<comment type="caution">
    <text evidence="8">The sequence shown here is derived from an EMBL/GenBank/DDBJ whole genome shotgun (WGS) entry which is preliminary data.</text>
</comment>
<dbReference type="EMBL" id="VJOY01000007">
    <property type="protein sequence ID" value="TRX74763.1"/>
    <property type="molecule type" value="Genomic_DNA"/>
</dbReference>
<dbReference type="InterPro" id="IPR014548">
    <property type="entry name" value="Ac_Trasf"/>
</dbReference>
<accession>A0A553GZ47</accession>
<feature type="transmembrane region" description="Helical" evidence="7">
    <location>
        <begin position="15"/>
        <end position="34"/>
    </location>
</feature>
<dbReference type="PANTHER" id="PTHR30606:SF9">
    <property type="entry name" value="LIPID A BIOSYNTHESIS LAUROYLTRANSFERASE"/>
    <property type="match status" value="1"/>
</dbReference>
<organism evidence="8 9">
    <name type="scientific">Pseudomonas mangiferae</name>
    <dbReference type="NCBI Taxonomy" id="2593654"/>
    <lineage>
        <taxon>Bacteria</taxon>
        <taxon>Pseudomonadati</taxon>
        <taxon>Pseudomonadota</taxon>
        <taxon>Gammaproteobacteria</taxon>
        <taxon>Pseudomonadales</taxon>
        <taxon>Pseudomonadaceae</taxon>
        <taxon>Pseudomonas</taxon>
    </lineage>
</organism>
<dbReference type="InterPro" id="IPR004960">
    <property type="entry name" value="LipA_acyltrans"/>
</dbReference>
<keyword evidence="9" id="KW-1185">Reference proteome</keyword>
<evidence type="ECO:0000256" key="6">
    <source>
        <dbReference type="ARBA" id="ARBA00023315"/>
    </source>
</evidence>
<protein>
    <submittedName>
        <fullName evidence="8">Glycosyl transferase</fullName>
    </submittedName>
</protein>
<dbReference type="GO" id="GO:0016746">
    <property type="term" value="F:acyltransferase activity"/>
    <property type="evidence" value="ECO:0007669"/>
    <property type="project" value="UniProtKB-KW"/>
</dbReference>
<dbReference type="PIRSF" id="PIRSF028561">
    <property type="entry name" value="Ac_Trasf"/>
    <property type="match status" value="1"/>
</dbReference>
<sequence>MRLTAWLARHLGRRALAPLLYLIVTYFFLFGGPARRAIAQYQRYLAAWSGQPRLNPTRASLFAQFMAFADALLDKLDVWGGRLAVAQVRIDDPAGLRAAMHSGRGQLLVGAHLGNLEVCQALAELGENLTLNVLVHTKHAEHFNRLLRSAGADRLRLIQVSELDPASMMQLSERLDRGEWLAIAGDRVPLHGGRTVCVDFLGHAAPFPQGPWLLAGLLGCPLNLLSCLKRDGRYTVLLERFAERIEWRRGTRDAVIAGWVQRYADHLAAQCLLAPRQWFNFYPFWKDHDDTSQ</sequence>
<evidence type="ECO:0000313" key="9">
    <source>
        <dbReference type="Proteomes" id="UP000315235"/>
    </source>
</evidence>
<dbReference type="Proteomes" id="UP000315235">
    <property type="component" value="Unassembled WGS sequence"/>
</dbReference>
<comment type="subcellular location">
    <subcellularLocation>
        <location evidence="1">Cell inner membrane</location>
    </subcellularLocation>
</comment>
<dbReference type="CDD" id="cd07984">
    <property type="entry name" value="LPLAT_LABLAT-like"/>
    <property type="match status" value="1"/>
</dbReference>
<evidence type="ECO:0000256" key="7">
    <source>
        <dbReference type="SAM" id="Phobius"/>
    </source>
</evidence>
<dbReference type="GO" id="GO:0005886">
    <property type="term" value="C:plasma membrane"/>
    <property type="evidence" value="ECO:0007669"/>
    <property type="project" value="UniProtKB-SubCell"/>
</dbReference>
<gene>
    <name evidence="8" type="ORF">FM069_12040</name>
</gene>
<keyword evidence="7" id="KW-1133">Transmembrane helix</keyword>
<name>A0A553GZ47_9PSED</name>
<dbReference type="PANTHER" id="PTHR30606">
    <property type="entry name" value="LIPID A BIOSYNTHESIS LAUROYL ACYLTRANSFERASE"/>
    <property type="match status" value="1"/>
</dbReference>
<keyword evidence="4 8" id="KW-0808">Transferase</keyword>
<dbReference type="GO" id="GO:0009247">
    <property type="term" value="P:glycolipid biosynthetic process"/>
    <property type="evidence" value="ECO:0007669"/>
    <property type="project" value="UniProtKB-ARBA"/>
</dbReference>
<dbReference type="OrthoDB" id="9808633at2"/>
<keyword evidence="6" id="KW-0012">Acyltransferase</keyword>
<evidence type="ECO:0000256" key="5">
    <source>
        <dbReference type="ARBA" id="ARBA00023136"/>
    </source>
</evidence>
<keyword evidence="5 7" id="KW-0472">Membrane</keyword>
<proteinExistence type="predicted"/>
<keyword evidence="7" id="KW-0812">Transmembrane</keyword>
<dbReference type="Pfam" id="PF03279">
    <property type="entry name" value="Lip_A_acyltrans"/>
    <property type="match status" value="1"/>
</dbReference>